<evidence type="ECO:0000256" key="2">
    <source>
        <dbReference type="SAM" id="MobiDB-lite"/>
    </source>
</evidence>
<feature type="compositionally biased region" description="Basic and acidic residues" evidence="2">
    <location>
        <begin position="554"/>
        <end position="567"/>
    </location>
</feature>
<evidence type="ECO:0000259" key="4">
    <source>
        <dbReference type="Pfam" id="PF03221"/>
    </source>
</evidence>
<evidence type="ECO:0000259" key="3">
    <source>
        <dbReference type="Pfam" id="PF03184"/>
    </source>
</evidence>
<feature type="compositionally biased region" description="Basic and acidic residues" evidence="2">
    <location>
        <begin position="767"/>
        <end position="780"/>
    </location>
</feature>
<name>A0A8H5GE22_9AGAR</name>
<feature type="region of interest" description="Disordered" evidence="2">
    <location>
        <begin position="554"/>
        <end position="575"/>
    </location>
</feature>
<sequence>MRPITSTQKDNILSLLQTSASSREISAKTGVSKSKIASLAKEMYPDKENHQAGRPRKLSTTDERAAIQQINTGKAENATEVARNINPLLDQPALPPSPSQIRSYAEWIQKTNHPDKPPIGETWVNEFFKRHPEVSTGWSNALDTQHAQALNPTVVKKWFDLLEQEVEAKGISACCKWGMDETNLQRGNLATQCVAKVETLPPHLIYKGERLYQKWIEDNPARATCSMSENGWTDQELCKEWIEKIFEPATQEKANREAHTLFMDGHSSHFTPDIIEFAMRWNISIIRYPPHCTHALQGLDVVCFAKMKHELKLEINTFEETYKRPVGKAEIMGVFGRAFIQAFTLETAKAAFRVTGIHPFDRTVITPEQMKPAEATSIRSSFAMTQTSPVKAIMESFHTYRPTTFDLSPSHARVPVASSSRVTPANSPAPSPLSSPSHRCINLNMTPQTEPTTPMRITRPREADIDPVLQDTPSKRMRIMMSNLSSTSSGSFLVSKTPYTSDTPFPRALSRINVDIPAPDWSLMHIKLMRENQETMAVQMVLADMTLEKMNESVKAKEEERSKRKDNNFVLPNPGEGQIWTMQEVLDALRNKKEEAARKAAEKEESTRRKEEIAQKKAAVEEEWKAHQVSHREAVKQASSRRRVEQAEKDRIHGENDAARKLKDAYDDARDAWDTWKESRDNIEKVAKEKWEAREKKWLEKWTKEKEAKEKEEKEKEKGSQLAKPEKKKKVKNVPEVVVPEAGPSKKAQGKRKAGDEVESPQAKWKRRDEDWESDEKSEPGFDITTMEEDALVLGPCSWCINNGKTCKAQGKGRAACTECVMLKSACNLTGWKHAIPDISLLCQIQMAQLCHLIHIREVLDSACTQLQLTVPSVEEEEWSGMEERLLQLPDFISGGLKKLKKKLKSAATVGQDYGASQTRRKRTMHGL</sequence>
<dbReference type="PANTHER" id="PTHR19303:SF74">
    <property type="entry name" value="POGO TRANSPOSABLE ELEMENT WITH KRAB DOMAIN"/>
    <property type="match status" value="1"/>
</dbReference>
<feature type="compositionally biased region" description="Basic and acidic residues" evidence="2">
    <location>
        <begin position="642"/>
        <end position="656"/>
    </location>
</feature>
<comment type="caution">
    <text evidence="5">The sequence shown here is derived from an EMBL/GenBank/DDBJ whole genome shotgun (WGS) entry which is preliminary data.</text>
</comment>
<feature type="domain" description="HTH CENPB-type" evidence="4">
    <location>
        <begin position="93"/>
        <end position="133"/>
    </location>
</feature>
<protein>
    <recommendedName>
        <fullName evidence="7">DDE-1 domain-containing protein</fullName>
    </recommendedName>
</protein>
<dbReference type="InterPro" id="IPR050863">
    <property type="entry name" value="CenT-Element_Derived"/>
</dbReference>
<feature type="region of interest" description="Disordered" evidence="2">
    <location>
        <begin position="42"/>
        <end position="62"/>
    </location>
</feature>
<dbReference type="InterPro" id="IPR004875">
    <property type="entry name" value="DDE_SF_endonuclease_dom"/>
</dbReference>
<proteinExistence type="predicted"/>
<gene>
    <name evidence="5" type="ORF">D9758_012642</name>
</gene>
<dbReference type="OrthoDB" id="2917041at2759"/>
<feature type="compositionally biased region" description="Basic and acidic residues" evidence="2">
    <location>
        <begin position="621"/>
        <end position="635"/>
    </location>
</feature>
<evidence type="ECO:0000313" key="5">
    <source>
        <dbReference type="EMBL" id="KAF5363055.1"/>
    </source>
</evidence>
<feature type="region of interest" description="Disordered" evidence="2">
    <location>
        <begin position="416"/>
        <end position="439"/>
    </location>
</feature>
<feature type="domain" description="DDE-1" evidence="3">
    <location>
        <begin position="195"/>
        <end position="312"/>
    </location>
</feature>
<dbReference type="Pfam" id="PF03221">
    <property type="entry name" value="HTH_Tnp_Tc5"/>
    <property type="match status" value="1"/>
</dbReference>
<evidence type="ECO:0000313" key="6">
    <source>
        <dbReference type="Proteomes" id="UP000559256"/>
    </source>
</evidence>
<keyword evidence="1" id="KW-0238">DNA-binding</keyword>
<evidence type="ECO:0008006" key="7">
    <source>
        <dbReference type="Google" id="ProtNLM"/>
    </source>
</evidence>
<feature type="region of interest" description="Disordered" evidence="2">
    <location>
        <begin position="621"/>
        <end position="656"/>
    </location>
</feature>
<dbReference type="Pfam" id="PF03184">
    <property type="entry name" value="DDE_1"/>
    <property type="match status" value="1"/>
</dbReference>
<dbReference type="PANTHER" id="PTHR19303">
    <property type="entry name" value="TRANSPOSON"/>
    <property type="match status" value="1"/>
</dbReference>
<evidence type="ECO:0000256" key="1">
    <source>
        <dbReference type="ARBA" id="ARBA00023125"/>
    </source>
</evidence>
<dbReference type="EMBL" id="JAACJM010000035">
    <property type="protein sequence ID" value="KAF5363055.1"/>
    <property type="molecule type" value="Genomic_DNA"/>
</dbReference>
<feature type="region of interest" description="Disordered" evidence="2">
    <location>
        <begin position="706"/>
        <end position="782"/>
    </location>
</feature>
<accession>A0A8H5GE22</accession>
<reference evidence="5 6" key="1">
    <citation type="journal article" date="2020" name="ISME J.">
        <title>Uncovering the hidden diversity of litter-decomposition mechanisms in mushroom-forming fungi.</title>
        <authorList>
            <person name="Floudas D."/>
            <person name="Bentzer J."/>
            <person name="Ahren D."/>
            <person name="Johansson T."/>
            <person name="Persson P."/>
            <person name="Tunlid A."/>
        </authorList>
    </citation>
    <scope>NUCLEOTIDE SEQUENCE [LARGE SCALE GENOMIC DNA]</scope>
    <source>
        <strain evidence="5 6">CBS 291.85</strain>
    </source>
</reference>
<dbReference type="InterPro" id="IPR006600">
    <property type="entry name" value="HTH_CenpB_DNA-bd_dom"/>
</dbReference>
<dbReference type="GO" id="GO:0003677">
    <property type="term" value="F:DNA binding"/>
    <property type="evidence" value="ECO:0007669"/>
    <property type="project" value="UniProtKB-KW"/>
</dbReference>
<feature type="compositionally biased region" description="Basic and acidic residues" evidence="2">
    <location>
        <begin position="706"/>
        <end position="719"/>
    </location>
</feature>
<dbReference type="GO" id="GO:0005634">
    <property type="term" value="C:nucleus"/>
    <property type="evidence" value="ECO:0007669"/>
    <property type="project" value="TreeGrafter"/>
</dbReference>
<organism evidence="5 6">
    <name type="scientific">Tetrapyrgos nigripes</name>
    <dbReference type="NCBI Taxonomy" id="182062"/>
    <lineage>
        <taxon>Eukaryota</taxon>
        <taxon>Fungi</taxon>
        <taxon>Dikarya</taxon>
        <taxon>Basidiomycota</taxon>
        <taxon>Agaricomycotina</taxon>
        <taxon>Agaricomycetes</taxon>
        <taxon>Agaricomycetidae</taxon>
        <taxon>Agaricales</taxon>
        <taxon>Marasmiineae</taxon>
        <taxon>Marasmiaceae</taxon>
        <taxon>Tetrapyrgos</taxon>
    </lineage>
</organism>
<keyword evidence="6" id="KW-1185">Reference proteome</keyword>
<dbReference type="Proteomes" id="UP000559256">
    <property type="component" value="Unassembled WGS sequence"/>
</dbReference>
<dbReference type="AlphaFoldDB" id="A0A8H5GE22"/>